<evidence type="ECO:0000313" key="1">
    <source>
        <dbReference type="EMBL" id="EFC89653.1"/>
    </source>
</evidence>
<dbReference type="InterPro" id="IPR021866">
    <property type="entry name" value="SpoIIAA-like"/>
</dbReference>
<dbReference type="eggNOG" id="ENOG5032SUS">
    <property type="taxonomic scope" value="Bacteria"/>
</dbReference>
<dbReference type="InterPro" id="IPR038396">
    <property type="entry name" value="SpoIIAA-like_sf"/>
</dbReference>
<dbReference type="STRING" id="546266.NEIMUCOT_04071"/>
<comment type="caution">
    <text evidence="1">The sequence shown here is derived from an EMBL/GenBank/DDBJ whole genome shotgun (WGS) entry which is preliminary data.</text>
</comment>
<dbReference type="Pfam" id="PF11964">
    <property type="entry name" value="SpoIIAA-like"/>
    <property type="match status" value="1"/>
</dbReference>
<evidence type="ECO:0008006" key="3">
    <source>
        <dbReference type="Google" id="ProtNLM"/>
    </source>
</evidence>
<gene>
    <name evidence="1" type="ORF">NEIMUCOT_04071</name>
</gene>
<protein>
    <recommendedName>
        <fullName evidence="3">STAS/SEC14 domain-containing protein</fullName>
    </recommendedName>
</protein>
<evidence type="ECO:0000313" key="2">
    <source>
        <dbReference type="Proteomes" id="UP000003344"/>
    </source>
</evidence>
<name>D2ZTY3_NEIM2</name>
<sequence>MVFRTLTSSNKESMMISIREQSYGLNVALYNEFTLDDFRQLESALLESKQKIHLPDILLDLSMLKDFTIDMAVEQIKFLNQHENDFGRVAVITNDIWIKLGARLSNLLINQHPKYFDDATKAQEWLLASNLKP</sequence>
<dbReference type="SUPFAM" id="SSF52091">
    <property type="entry name" value="SpoIIaa-like"/>
    <property type="match status" value="1"/>
</dbReference>
<dbReference type="EMBL" id="ACDX02000002">
    <property type="protein sequence ID" value="EFC89653.1"/>
    <property type="molecule type" value="Genomic_DNA"/>
</dbReference>
<dbReference type="Gene3D" id="3.40.50.10600">
    <property type="entry name" value="SpoIIaa-like domains"/>
    <property type="match status" value="1"/>
</dbReference>
<dbReference type="AlphaFoldDB" id="D2ZTY3"/>
<reference evidence="1 2" key="1">
    <citation type="submission" date="2009-10" db="EMBL/GenBank/DDBJ databases">
        <authorList>
            <person name="Weinstock G."/>
            <person name="Sodergren E."/>
            <person name="Clifton S."/>
            <person name="Fulton L."/>
            <person name="Fulton B."/>
            <person name="Courtney L."/>
            <person name="Fronick C."/>
            <person name="Harrison M."/>
            <person name="Strong C."/>
            <person name="Farmer C."/>
            <person name="Delahaunty K."/>
            <person name="Markovic C."/>
            <person name="Hall O."/>
            <person name="Minx P."/>
            <person name="Tomlinson C."/>
            <person name="Mitreva M."/>
            <person name="Nelson J."/>
            <person name="Hou S."/>
            <person name="Wollam A."/>
            <person name="Pepin K.H."/>
            <person name="Johnson M."/>
            <person name="Bhonagiri V."/>
            <person name="Nash W.E."/>
            <person name="Warren W."/>
            <person name="Chinwalla A."/>
            <person name="Mardis E.R."/>
            <person name="Wilson R.K."/>
        </authorList>
    </citation>
    <scope>NUCLEOTIDE SEQUENCE [LARGE SCALE GENOMIC DNA]</scope>
    <source>
        <strain evidence="2">ATCC 25996 / DSM 4631 / NCTC 10774 / M26</strain>
    </source>
</reference>
<proteinExistence type="predicted"/>
<dbReference type="Proteomes" id="UP000003344">
    <property type="component" value="Unassembled WGS sequence"/>
</dbReference>
<accession>D2ZTY3</accession>
<dbReference type="InterPro" id="IPR036513">
    <property type="entry name" value="STAS_dom_sf"/>
</dbReference>
<organism evidence="1 2">
    <name type="scientific">Neisseria mucosa (strain ATCC 25996 / DSM 4631 / NCTC 10774 / M26)</name>
    <dbReference type="NCBI Taxonomy" id="546266"/>
    <lineage>
        <taxon>Bacteria</taxon>
        <taxon>Pseudomonadati</taxon>
        <taxon>Pseudomonadota</taxon>
        <taxon>Betaproteobacteria</taxon>
        <taxon>Neisseriales</taxon>
        <taxon>Neisseriaceae</taxon>
        <taxon>Neisseria</taxon>
    </lineage>
</organism>